<dbReference type="Proteomes" id="UP001062901">
    <property type="component" value="Unassembled WGS sequence"/>
</dbReference>
<dbReference type="InterPro" id="IPR029058">
    <property type="entry name" value="AB_hydrolase_fold"/>
</dbReference>
<accession>A0ABQ0NYF3</accession>
<organism evidence="2 3">
    <name type="scientific">Saccharibacter floricola DSM 15669</name>
    <dbReference type="NCBI Taxonomy" id="1123227"/>
    <lineage>
        <taxon>Bacteria</taxon>
        <taxon>Pseudomonadati</taxon>
        <taxon>Pseudomonadota</taxon>
        <taxon>Alphaproteobacteria</taxon>
        <taxon>Acetobacterales</taxon>
        <taxon>Acetobacteraceae</taxon>
        <taxon>Saccharibacter</taxon>
    </lineage>
</organism>
<dbReference type="PANTHER" id="PTHR48098:SF3">
    <property type="entry name" value="IRON(III) ENTEROBACTIN ESTERASE"/>
    <property type="match status" value="1"/>
</dbReference>
<dbReference type="InterPro" id="IPR050583">
    <property type="entry name" value="Mycobacterial_A85_antigen"/>
</dbReference>
<evidence type="ECO:0000313" key="2">
    <source>
        <dbReference type="EMBL" id="GBQ06549.1"/>
    </source>
</evidence>
<dbReference type="InterPro" id="IPR000801">
    <property type="entry name" value="Esterase-like"/>
</dbReference>
<dbReference type="SUPFAM" id="SSF53474">
    <property type="entry name" value="alpha/beta-Hydrolases"/>
    <property type="match status" value="1"/>
</dbReference>
<evidence type="ECO:0000313" key="3">
    <source>
        <dbReference type="Proteomes" id="UP001062901"/>
    </source>
</evidence>
<keyword evidence="3" id="KW-1185">Reference proteome</keyword>
<proteinExistence type="predicted"/>
<feature type="region of interest" description="Disordered" evidence="1">
    <location>
        <begin position="65"/>
        <end position="103"/>
    </location>
</feature>
<dbReference type="PANTHER" id="PTHR48098">
    <property type="entry name" value="ENTEROCHELIN ESTERASE-RELATED"/>
    <property type="match status" value="1"/>
</dbReference>
<comment type="caution">
    <text evidence="2">The sequence shown here is derived from an EMBL/GenBank/DDBJ whole genome shotgun (WGS) entry which is preliminary data.</text>
</comment>
<gene>
    <name evidence="2" type="ORF">AA15669_0986</name>
</gene>
<dbReference type="Gene3D" id="3.40.50.1820">
    <property type="entry name" value="alpha/beta hydrolase"/>
    <property type="match status" value="1"/>
</dbReference>
<sequence length="374" mass="41354">MMPQRDPHNPLYPKATDLPDEQLPPANRIGNFILGPTHTPPRIWDTAQTTPHGRIVSFTLSSQESHGYSPGITRTDPFACPQGSGSEPYSQPGDPSHLILPHTGSTDWTRPVDLYIPQNLPRGKPVPFLIFGDGGENGIYPGRDLFALVDVLISQHRLPPMVIIGVGSGGGDAQGSERGREYDTFSGAYADWVEHEVLPRVEKHGHITLSHNPDDRATMGFSSSGAAAFAMAWFRPNLYHRVLAYSPTLVNQQWPHDPALPGGAWQLHSPWAGAPHAQPPQSGAALAPNTDRKPLRVWYEMGDQDLFYPVRALPDGMHDWVLAGENMARVFQNKHYDYQFVLSRNANHVDGPTIEQTLPEALEWLWAPSHGNTH</sequence>
<protein>
    <submittedName>
        <fullName evidence="2">Esterase</fullName>
    </submittedName>
</protein>
<evidence type="ECO:0000256" key="1">
    <source>
        <dbReference type="SAM" id="MobiDB-lite"/>
    </source>
</evidence>
<dbReference type="Pfam" id="PF00756">
    <property type="entry name" value="Esterase"/>
    <property type="match status" value="1"/>
</dbReference>
<dbReference type="EMBL" id="BAQD01000012">
    <property type="protein sequence ID" value="GBQ06549.1"/>
    <property type="molecule type" value="Genomic_DNA"/>
</dbReference>
<name>A0ABQ0NYF3_9PROT</name>
<feature type="region of interest" description="Disordered" evidence="1">
    <location>
        <begin position="1"/>
        <end position="27"/>
    </location>
</feature>
<reference evidence="2" key="1">
    <citation type="submission" date="2013-04" db="EMBL/GenBank/DDBJ databases">
        <title>The genome sequencing project of 58 acetic acid bacteria.</title>
        <authorList>
            <person name="Okamoto-Kainuma A."/>
            <person name="Ishikawa M."/>
            <person name="Umino S."/>
            <person name="Koizumi Y."/>
            <person name="Shiwa Y."/>
            <person name="Yoshikawa H."/>
            <person name="Matsutani M."/>
            <person name="Matsushita K."/>
        </authorList>
    </citation>
    <scope>NUCLEOTIDE SEQUENCE</scope>
    <source>
        <strain evidence="2">DSM 15669</strain>
    </source>
</reference>